<dbReference type="SUPFAM" id="SSF52047">
    <property type="entry name" value="RNI-like"/>
    <property type="match status" value="1"/>
</dbReference>
<dbReference type="AlphaFoldDB" id="A0A9P3LXI4"/>
<proteinExistence type="predicted"/>
<organism evidence="2 3">
    <name type="scientific">Entomortierella parvispora</name>
    <dbReference type="NCBI Taxonomy" id="205924"/>
    <lineage>
        <taxon>Eukaryota</taxon>
        <taxon>Fungi</taxon>
        <taxon>Fungi incertae sedis</taxon>
        <taxon>Mucoromycota</taxon>
        <taxon>Mortierellomycotina</taxon>
        <taxon>Mortierellomycetes</taxon>
        <taxon>Mortierellales</taxon>
        <taxon>Mortierellaceae</taxon>
        <taxon>Entomortierella</taxon>
    </lineage>
</organism>
<keyword evidence="3" id="KW-1185">Reference proteome</keyword>
<protein>
    <recommendedName>
        <fullName evidence="1">F-box domain-containing protein</fullName>
    </recommendedName>
</protein>
<dbReference type="Proteomes" id="UP000827284">
    <property type="component" value="Unassembled WGS sequence"/>
</dbReference>
<feature type="domain" description="F-box" evidence="1">
    <location>
        <begin position="5"/>
        <end position="43"/>
    </location>
</feature>
<dbReference type="InterPro" id="IPR036047">
    <property type="entry name" value="F-box-like_dom_sf"/>
</dbReference>
<dbReference type="Gene3D" id="3.80.10.10">
    <property type="entry name" value="Ribonuclease Inhibitor"/>
    <property type="match status" value="1"/>
</dbReference>
<evidence type="ECO:0000313" key="2">
    <source>
        <dbReference type="EMBL" id="GJJ74169.1"/>
    </source>
</evidence>
<reference evidence="2" key="2">
    <citation type="journal article" date="2022" name="Microbiol. Resour. Announc.">
        <title>Whole-Genome Sequence of Entomortierella parvispora E1425, a Mucoromycotan Fungus Associated with Burkholderiaceae-Related Endosymbiotic Bacteria.</title>
        <authorList>
            <person name="Herlambang A."/>
            <person name="Guo Y."/>
            <person name="Takashima Y."/>
            <person name="Narisawa K."/>
            <person name="Ohta H."/>
            <person name="Nishizawa T."/>
        </authorList>
    </citation>
    <scope>NUCLEOTIDE SEQUENCE</scope>
    <source>
        <strain evidence="2">E1425</strain>
    </source>
</reference>
<name>A0A9P3LXI4_9FUNG</name>
<dbReference type="Pfam" id="PF12937">
    <property type="entry name" value="F-box-like"/>
    <property type="match status" value="1"/>
</dbReference>
<dbReference type="EMBL" id="BQFW01000008">
    <property type="protein sequence ID" value="GJJ74169.1"/>
    <property type="molecule type" value="Genomic_DNA"/>
</dbReference>
<reference evidence="2" key="1">
    <citation type="submission" date="2021-11" db="EMBL/GenBank/DDBJ databases">
        <authorList>
            <person name="Herlambang A."/>
            <person name="Guo Y."/>
            <person name="Takashima Y."/>
            <person name="Nishizawa T."/>
        </authorList>
    </citation>
    <scope>NUCLEOTIDE SEQUENCE</scope>
    <source>
        <strain evidence="2">E1425</strain>
    </source>
</reference>
<sequence length="418" mass="47983">MEVAEIQIQVAKYLRLPDLFSCTLVSRNFYSVFNRELYRNLTFTHSSSKTSPNRWYHPQLASSIYLHRAHIRSLRLHLLASQLDRLLCEIEGCAPKDADKKGKKPQRTTSKTILFPDLESISLTVFDDRSPQLNWLVHCPRLQSLNLLNAPDSWRKEDVDPLISPITSMFDILALPFWTTTLTHLRISHGALSSVLESQILHQCSVLTDLTVLPVDTTTPVLQDFKASLRNLDVSEKKAHAWVIQPVLGTFTKLETVIISEFPVLNLMSVPWYREAEIKDGGVKWSCLGLKRLHIKILEWNSQADKNRHLMVQLAELTELEFLEIETMRCDRGGTIVAHNYSWKEDPCKWNDDPCDEPLPWMNAMWPKFKGYKSGGWESRQGKKSLQQARHDLFFNCTLQSALEVVLDNYLGSAARTP</sequence>
<dbReference type="InterPro" id="IPR032675">
    <property type="entry name" value="LRR_dom_sf"/>
</dbReference>
<evidence type="ECO:0000259" key="1">
    <source>
        <dbReference type="Pfam" id="PF12937"/>
    </source>
</evidence>
<comment type="caution">
    <text evidence="2">The sequence shown here is derived from an EMBL/GenBank/DDBJ whole genome shotgun (WGS) entry which is preliminary data.</text>
</comment>
<evidence type="ECO:0000313" key="3">
    <source>
        <dbReference type="Proteomes" id="UP000827284"/>
    </source>
</evidence>
<dbReference type="InterPro" id="IPR001810">
    <property type="entry name" value="F-box_dom"/>
</dbReference>
<gene>
    <name evidence="2" type="ORF">EMPS_06527</name>
</gene>
<accession>A0A9P3LXI4</accession>
<dbReference type="SUPFAM" id="SSF81383">
    <property type="entry name" value="F-box domain"/>
    <property type="match status" value="1"/>
</dbReference>